<evidence type="ECO:0000313" key="3">
    <source>
        <dbReference type="Proteomes" id="UP001139095"/>
    </source>
</evidence>
<evidence type="ECO:0000259" key="1">
    <source>
        <dbReference type="Pfam" id="PF00989"/>
    </source>
</evidence>
<gene>
    <name evidence="2" type="ORF">LG368_02595</name>
</gene>
<dbReference type="InterPro" id="IPR013767">
    <property type="entry name" value="PAS_fold"/>
</dbReference>
<comment type="caution">
    <text evidence="2">The sequence shown here is derived from an EMBL/GenBank/DDBJ whole genome shotgun (WGS) entry which is preliminary data.</text>
</comment>
<organism evidence="2 3">
    <name type="scientific">Marinomonas algarum</name>
    <dbReference type="NCBI Taxonomy" id="2883105"/>
    <lineage>
        <taxon>Bacteria</taxon>
        <taxon>Pseudomonadati</taxon>
        <taxon>Pseudomonadota</taxon>
        <taxon>Gammaproteobacteria</taxon>
        <taxon>Oceanospirillales</taxon>
        <taxon>Oceanospirillaceae</taxon>
        <taxon>Marinomonas</taxon>
    </lineage>
</organism>
<proteinExistence type="predicted"/>
<sequence length="171" mass="19856">MSKEITFLPEELIISKTDLKGKITYSNRAFMRICNFPESALLNQPHNMIRHQDMPRGVFYGMWKALQSGNEFFGFIKNSTSDGNYYWVFANVTPDQIGEQKIGYYSVRRVAPPKSLATITELYAKMREIEASSNKTNAPEKSWQWLNDHCQETAGMSYDAFILNHYQSFRQ</sequence>
<dbReference type="GO" id="GO:0006355">
    <property type="term" value="P:regulation of DNA-templated transcription"/>
    <property type="evidence" value="ECO:0007669"/>
    <property type="project" value="InterPro"/>
</dbReference>
<dbReference type="CDD" id="cd00130">
    <property type="entry name" value="PAS"/>
    <property type="match status" value="1"/>
</dbReference>
<dbReference type="InterPro" id="IPR000014">
    <property type="entry name" value="PAS"/>
</dbReference>
<feature type="domain" description="PAS fold" evidence="1">
    <location>
        <begin position="17"/>
        <end position="94"/>
    </location>
</feature>
<protein>
    <submittedName>
        <fullName evidence="2">PAS domain-containing protein</fullName>
    </submittedName>
</protein>
<dbReference type="RefSeq" id="WP_226753169.1">
    <property type="nucleotide sequence ID" value="NZ_JAJATW010000002.1"/>
</dbReference>
<evidence type="ECO:0000313" key="2">
    <source>
        <dbReference type="EMBL" id="MCB5160787.1"/>
    </source>
</evidence>
<name>A0A9X1IKX3_9GAMM</name>
<dbReference type="EMBL" id="JAJATW010000002">
    <property type="protein sequence ID" value="MCB5160787.1"/>
    <property type="molecule type" value="Genomic_DNA"/>
</dbReference>
<dbReference type="Proteomes" id="UP001139095">
    <property type="component" value="Unassembled WGS sequence"/>
</dbReference>
<accession>A0A9X1IKX3</accession>
<dbReference type="AlphaFoldDB" id="A0A9X1IKX3"/>
<reference evidence="2" key="1">
    <citation type="submission" date="2021-10" db="EMBL/GenBank/DDBJ databases">
        <title>Marinomonas pontica sp. nov., isolated from the Black Sea.</title>
        <authorList>
            <person name="Zhao L.-H."/>
            <person name="Xue J.-H."/>
        </authorList>
    </citation>
    <scope>NUCLEOTIDE SEQUENCE</scope>
    <source>
        <strain evidence="2">E8</strain>
    </source>
</reference>
<dbReference type="SUPFAM" id="SSF55785">
    <property type="entry name" value="PYP-like sensor domain (PAS domain)"/>
    <property type="match status" value="1"/>
</dbReference>
<keyword evidence="3" id="KW-1185">Reference proteome</keyword>
<dbReference type="InterPro" id="IPR035965">
    <property type="entry name" value="PAS-like_dom_sf"/>
</dbReference>
<dbReference type="Gene3D" id="3.30.450.20">
    <property type="entry name" value="PAS domain"/>
    <property type="match status" value="1"/>
</dbReference>
<dbReference type="Pfam" id="PF00989">
    <property type="entry name" value="PAS"/>
    <property type="match status" value="1"/>
</dbReference>